<dbReference type="AlphaFoldDB" id="A0AA39UZY7"/>
<proteinExistence type="predicted"/>
<protein>
    <submittedName>
        <fullName evidence="1">Uncharacterized protein</fullName>
    </submittedName>
</protein>
<gene>
    <name evidence="1" type="ORF">JMJ35_006925</name>
</gene>
<reference evidence="1" key="1">
    <citation type="submission" date="2023-03" db="EMBL/GenBank/DDBJ databases">
        <title>Complete genome of Cladonia borealis.</title>
        <authorList>
            <person name="Park H."/>
        </authorList>
    </citation>
    <scope>NUCLEOTIDE SEQUENCE</scope>
    <source>
        <strain evidence="1">ANT050790</strain>
    </source>
</reference>
<dbReference type="EMBL" id="JAFEKC020000015">
    <property type="protein sequence ID" value="KAK0510493.1"/>
    <property type="molecule type" value="Genomic_DNA"/>
</dbReference>
<dbReference type="Proteomes" id="UP001166286">
    <property type="component" value="Unassembled WGS sequence"/>
</dbReference>
<evidence type="ECO:0000313" key="2">
    <source>
        <dbReference type="Proteomes" id="UP001166286"/>
    </source>
</evidence>
<comment type="caution">
    <text evidence="1">The sequence shown here is derived from an EMBL/GenBank/DDBJ whole genome shotgun (WGS) entry which is preliminary data.</text>
</comment>
<sequence>MASQITFRERKGYPTESIVLGALTAVFTIISCPPAFALDIMKRTEFGYTGCTVYGWPSSGGVLIKEPADVVDLNFLGVDRLKASSRSDNIIEEDAFCNRMRQIGAKWWENEKEFIDVSIGMRDATELESRELVFGWPTSGGVWVLRFDQQKKLPRDFGRIHMASDMDERCQVIKEYGGTFYEDPKDVVELAQLS</sequence>
<accession>A0AA39UZY7</accession>
<keyword evidence="2" id="KW-1185">Reference proteome</keyword>
<name>A0AA39UZY7_9LECA</name>
<organism evidence="1 2">
    <name type="scientific">Cladonia borealis</name>
    <dbReference type="NCBI Taxonomy" id="184061"/>
    <lineage>
        <taxon>Eukaryota</taxon>
        <taxon>Fungi</taxon>
        <taxon>Dikarya</taxon>
        <taxon>Ascomycota</taxon>
        <taxon>Pezizomycotina</taxon>
        <taxon>Lecanoromycetes</taxon>
        <taxon>OSLEUM clade</taxon>
        <taxon>Lecanoromycetidae</taxon>
        <taxon>Lecanorales</taxon>
        <taxon>Lecanorineae</taxon>
        <taxon>Cladoniaceae</taxon>
        <taxon>Cladonia</taxon>
    </lineage>
</organism>
<evidence type="ECO:0000313" key="1">
    <source>
        <dbReference type="EMBL" id="KAK0510493.1"/>
    </source>
</evidence>